<dbReference type="InterPro" id="IPR036179">
    <property type="entry name" value="Ig-like_dom_sf"/>
</dbReference>
<feature type="transmembrane region" description="Helical" evidence="1">
    <location>
        <begin position="272"/>
        <end position="291"/>
    </location>
</feature>
<feature type="non-terminal residue" evidence="2">
    <location>
        <position position="1"/>
    </location>
</feature>
<keyword evidence="1" id="KW-0812">Transmembrane</keyword>
<name>A0ABD3XJ91_SINWO</name>
<evidence type="ECO:0000313" key="3">
    <source>
        <dbReference type="Proteomes" id="UP001634394"/>
    </source>
</evidence>
<gene>
    <name evidence="2" type="ORF">ACJMK2_026326</name>
</gene>
<feature type="non-terminal residue" evidence="2">
    <location>
        <position position="297"/>
    </location>
</feature>
<dbReference type="Proteomes" id="UP001634394">
    <property type="component" value="Unassembled WGS sequence"/>
</dbReference>
<protein>
    <recommendedName>
        <fullName evidence="4">Ig-like domain-containing protein</fullName>
    </recommendedName>
</protein>
<keyword evidence="3" id="KW-1185">Reference proteome</keyword>
<organism evidence="2 3">
    <name type="scientific">Sinanodonta woodiana</name>
    <name type="common">Chinese pond mussel</name>
    <name type="synonym">Anodonta woodiana</name>
    <dbReference type="NCBI Taxonomy" id="1069815"/>
    <lineage>
        <taxon>Eukaryota</taxon>
        <taxon>Metazoa</taxon>
        <taxon>Spiralia</taxon>
        <taxon>Lophotrochozoa</taxon>
        <taxon>Mollusca</taxon>
        <taxon>Bivalvia</taxon>
        <taxon>Autobranchia</taxon>
        <taxon>Heteroconchia</taxon>
        <taxon>Palaeoheterodonta</taxon>
        <taxon>Unionida</taxon>
        <taxon>Unionoidea</taxon>
        <taxon>Unionidae</taxon>
        <taxon>Unioninae</taxon>
        <taxon>Sinanodonta</taxon>
    </lineage>
</organism>
<dbReference type="SUPFAM" id="SSF48726">
    <property type="entry name" value="Immunoglobulin"/>
    <property type="match status" value="1"/>
</dbReference>
<evidence type="ECO:0000313" key="2">
    <source>
        <dbReference type="EMBL" id="KAL3886324.1"/>
    </source>
</evidence>
<dbReference type="EMBL" id="JBJQND010000002">
    <property type="protein sequence ID" value="KAL3886324.1"/>
    <property type="molecule type" value="Genomic_DNA"/>
</dbReference>
<proteinExistence type="predicted"/>
<reference evidence="2 3" key="1">
    <citation type="submission" date="2024-11" db="EMBL/GenBank/DDBJ databases">
        <title>Chromosome-level genome assembly of the freshwater bivalve Anodonta woodiana.</title>
        <authorList>
            <person name="Chen X."/>
        </authorList>
    </citation>
    <scope>NUCLEOTIDE SEQUENCE [LARGE SCALE GENOMIC DNA]</scope>
    <source>
        <strain evidence="2">MN2024</strain>
        <tissue evidence="2">Gills</tissue>
    </source>
</reference>
<dbReference type="AlphaFoldDB" id="A0ABD3XJ91"/>
<evidence type="ECO:0008006" key="4">
    <source>
        <dbReference type="Google" id="ProtNLM"/>
    </source>
</evidence>
<sequence>VFLCTHQRTELCRKSLRTTKKIQVAVTQSNLITDMKFLRGKTGMLTILILIIMKGMDGLTLNTNMRSVVCCQGNTQLLIWNFTEGENERVIGLQWFFNGITLVCFVSNSTGFVVADLYKGRVERNGTAGLVLKNVSLNDTGEYTLRVKFEGKEDDVHGINLTVVEPPPNQCKPIIKKEHPKGIISCSTACERSPLSVEWIINGTKVPEAIGPYLVVHPLRTSEQPSCCLRDFKCPDDYQTKFCTSNNFIFTEDMPTVNQPVAVITDMVCTSISIASLVTQIVIAVVIANVWNRRCKL</sequence>
<accession>A0ABD3XJ91</accession>
<dbReference type="Gene3D" id="2.60.40.10">
    <property type="entry name" value="Immunoglobulins"/>
    <property type="match status" value="1"/>
</dbReference>
<keyword evidence="1" id="KW-1133">Transmembrane helix</keyword>
<keyword evidence="1" id="KW-0472">Membrane</keyword>
<dbReference type="InterPro" id="IPR013783">
    <property type="entry name" value="Ig-like_fold"/>
</dbReference>
<comment type="caution">
    <text evidence="2">The sequence shown here is derived from an EMBL/GenBank/DDBJ whole genome shotgun (WGS) entry which is preliminary data.</text>
</comment>
<evidence type="ECO:0000256" key="1">
    <source>
        <dbReference type="SAM" id="Phobius"/>
    </source>
</evidence>